<dbReference type="AlphaFoldDB" id="A2DJB5"/>
<evidence type="ECO:0000313" key="14">
    <source>
        <dbReference type="EMBL" id="EAY19502.1"/>
    </source>
</evidence>
<dbReference type="GO" id="GO:0050660">
    <property type="term" value="F:flavin adenine dinucleotide binding"/>
    <property type="evidence" value="ECO:0000318"/>
    <property type="project" value="GO_Central"/>
</dbReference>
<dbReference type="InterPro" id="IPR036010">
    <property type="entry name" value="2Fe-2S_ferredoxin-like_sf"/>
</dbReference>
<dbReference type="FunFam" id="3.40.50.80:FF:000093">
    <property type="entry name" value="Putative cytochrome P450 reductase"/>
    <property type="match status" value="1"/>
</dbReference>
<dbReference type="CDD" id="cd00207">
    <property type="entry name" value="fer2"/>
    <property type="match status" value="1"/>
</dbReference>
<dbReference type="Gene3D" id="3.40.50.360">
    <property type="match status" value="1"/>
</dbReference>
<dbReference type="EMBL" id="DS113207">
    <property type="protein sequence ID" value="EAY19502.1"/>
    <property type="molecule type" value="Genomic_DNA"/>
</dbReference>
<keyword evidence="15" id="KW-1185">Reference proteome</keyword>
<dbReference type="InterPro" id="IPR039261">
    <property type="entry name" value="FNR_nucleotide-bd"/>
</dbReference>
<dbReference type="InterPro" id="IPR017900">
    <property type="entry name" value="4Fe4S_Fe_S_CS"/>
</dbReference>
<dbReference type="Gene3D" id="3.40.50.1780">
    <property type="match status" value="1"/>
</dbReference>
<dbReference type="InterPro" id="IPR023173">
    <property type="entry name" value="NADPH_Cyt_P450_Rdtase_alpha"/>
</dbReference>
<dbReference type="InterPro" id="IPR001433">
    <property type="entry name" value="OxRdtase_FAD/NAD-bd"/>
</dbReference>
<sequence>MICAKVNGTEVCLPKGSTVMDAAESLGIYIPKLCAHPDIPPQGKCRLCVVKTAGNNYTLACSTKLVNNMEITTNTPDVKKKALDALSQFNDMSLMPLTPEIEEIYKYLTNKKPTRGRKAEKTHALSFDPSLCVNCGRCVRACSDIQCIGALDEESHSLNDNDCIQCGMCTTVCPTDALIHNSSVPQLIKAISSGKTMILQISPFVKINSDTHSKYLTNQVSVEKIIGAARIMGFRYVFDQKFGTDVSIIEDATELMQRLEKREKLPMITSSCPSWVNFIEKIFPDLTENLSTTMSPHIITGSLIKNCFSNLKNIDPMKVFVVSLLPCTAAKDEIKRESLNGMVDAVITANEFLELMNTFDIKFDDVMDSKFDNILADNSATPLDSKICQNITEPTLCYLHQKYNNEELNNFNFEHLHDFKMIRTSSVTIGNRTVRAAVCNSIADARDFIESGKFHEYDYIEVLACPGGCFYGGGQPKMSRKTAEIQETNALIEKELPYQFPQKHMDDIKLIYNKLFSASVGDSNNNLLHTTFSKKDTPFLEMKRNITSLPIVAFGSSSGTASRLARIFASYFNTLPVQLNMVTMQTLQKSSQIIIFCSTFGDGEFPNNAQKFVEMLSDSNEDLSHLSYGICALGSKDYQKYCFCGHQLDKLFVQHKSKRLIEMVELDSSSPDHGECLFELWAAKCGTMLGFKMPDLAISTNYTVKVSKNPDDIIHKEKEQPLGYEYGILVTSQVITPEGFEPKMHKYQIKLPPGVIYQTGDLVGILPENDEDAVKAVLDELKLDPDDIITVESSMPEGYNIIPPRVTMKQLFSQYLDLNGIPSRNLLRAFRQFCDDQFAVERLDRLLNPSDSRLFDEFVKDISISEFILEYSRHCKPPLDILMSCIPHIWPRLYCIASAPTNSSVIDLIISDRIFGDGNSRNGLCTSYLKRIPEMSKIALKTQHGIFYYPKNVDTPIIMVAIGCGIAPMMSMLQHRQALIYEDKLNIGSASLFFGCRNKGTYPYLDDVLNNFVENKCLQNLFVAYSREGTTNPYVTSALMDRMDEVWESWKDPNCVIMYCGPPIGVPDQIKTIMVRISMKKGEMSREEAEKFCALHPHLFESF</sequence>
<organism evidence="14 15">
    <name type="scientific">Trichomonas vaginalis (strain ATCC PRA-98 / G3)</name>
    <dbReference type="NCBI Taxonomy" id="412133"/>
    <lineage>
        <taxon>Eukaryota</taxon>
        <taxon>Metamonada</taxon>
        <taxon>Parabasalia</taxon>
        <taxon>Trichomonadida</taxon>
        <taxon>Trichomonadidae</taxon>
        <taxon>Trichomonas</taxon>
    </lineage>
</organism>
<dbReference type="Pfam" id="PF00175">
    <property type="entry name" value="NAD_binding_1"/>
    <property type="match status" value="1"/>
</dbReference>
<dbReference type="InterPro" id="IPR001709">
    <property type="entry name" value="Flavoprot_Pyr_Nucl_cyt_Rdtase"/>
</dbReference>
<evidence type="ECO:0000256" key="4">
    <source>
        <dbReference type="ARBA" id="ARBA00022630"/>
    </source>
</evidence>
<dbReference type="InterPro" id="IPR008254">
    <property type="entry name" value="Flavodoxin/NO_synth"/>
</dbReference>
<dbReference type="OrthoDB" id="1856718at2759"/>
<keyword evidence="7" id="KW-0560">Oxidoreductase</keyword>
<dbReference type="InterPro" id="IPR009016">
    <property type="entry name" value="Fe_hydrogenase"/>
</dbReference>
<dbReference type="Pfam" id="PF00667">
    <property type="entry name" value="FAD_binding_1"/>
    <property type="match status" value="1"/>
</dbReference>
<dbReference type="GO" id="GO:0010181">
    <property type="term" value="F:FMN binding"/>
    <property type="evidence" value="ECO:0000318"/>
    <property type="project" value="GO_Central"/>
</dbReference>
<evidence type="ECO:0000256" key="6">
    <source>
        <dbReference type="ARBA" id="ARBA00022857"/>
    </source>
</evidence>
<dbReference type="PRINTS" id="PR00371">
    <property type="entry name" value="FPNCR"/>
</dbReference>
<dbReference type="eggNOG" id="KOG2439">
    <property type="taxonomic scope" value="Eukaryota"/>
</dbReference>
<dbReference type="InterPro" id="IPR017938">
    <property type="entry name" value="Riboflavin_synthase-like_b-brl"/>
</dbReference>
<dbReference type="Proteomes" id="UP000001542">
    <property type="component" value="Unassembled WGS sequence"/>
</dbReference>
<dbReference type="Gene3D" id="3.30.70.20">
    <property type="match status" value="1"/>
</dbReference>
<dbReference type="PROSITE" id="PS50902">
    <property type="entry name" value="FLAVODOXIN_LIKE"/>
    <property type="match status" value="1"/>
</dbReference>
<dbReference type="eggNOG" id="KOG1158">
    <property type="taxonomic scope" value="Eukaryota"/>
</dbReference>
<evidence type="ECO:0000259" key="12">
    <source>
        <dbReference type="PROSITE" id="PS51379"/>
    </source>
</evidence>
<feature type="domain" description="FAD-binding FR-type" evidence="13">
    <location>
        <begin position="721"/>
        <end position="950"/>
    </location>
</feature>
<dbReference type="PANTHER" id="PTHR19384">
    <property type="entry name" value="NITRIC OXIDE SYNTHASE-RELATED"/>
    <property type="match status" value="1"/>
</dbReference>
<feature type="domain" description="4Fe-4S ferredoxin-type" evidence="12">
    <location>
        <begin position="154"/>
        <end position="183"/>
    </location>
</feature>
<dbReference type="FunFam" id="3.40.50.360:FF:000070">
    <property type="entry name" value="Bifunctional sulfite reductase [NADPH] flavoprotein alpha-component/iron-uptake factor"/>
    <property type="match status" value="1"/>
</dbReference>
<dbReference type="PROSITE" id="PS51379">
    <property type="entry name" value="4FE4S_FER_2"/>
    <property type="match status" value="2"/>
</dbReference>
<gene>
    <name evidence="14" type="ORF">TVAG_136330</name>
</gene>
<dbReference type="Pfam" id="PF00258">
    <property type="entry name" value="Flavodoxin_1"/>
    <property type="match status" value="1"/>
</dbReference>
<evidence type="ECO:0000256" key="2">
    <source>
        <dbReference type="ARBA" id="ARBA00001974"/>
    </source>
</evidence>
<evidence type="ECO:0000259" key="11">
    <source>
        <dbReference type="PROSITE" id="PS51085"/>
    </source>
</evidence>
<dbReference type="Gene3D" id="3.10.20.740">
    <property type="match status" value="1"/>
</dbReference>
<dbReference type="SUPFAM" id="SSF63380">
    <property type="entry name" value="Riboflavin synthase domain-like"/>
    <property type="match status" value="1"/>
</dbReference>
<dbReference type="InterPro" id="IPR017896">
    <property type="entry name" value="4Fe4S_Fe-S-bd"/>
</dbReference>
<dbReference type="Pfam" id="PF14697">
    <property type="entry name" value="Fer4_21"/>
    <property type="match status" value="1"/>
</dbReference>
<dbReference type="Pfam" id="PF02906">
    <property type="entry name" value="Fe_hyd_lg_C"/>
    <property type="match status" value="1"/>
</dbReference>
<feature type="domain" description="4Fe-4S ferredoxin-type" evidence="12">
    <location>
        <begin position="123"/>
        <end position="153"/>
    </location>
</feature>
<dbReference type="InterPro" id="IPR004108">
    <property type="entry name" value="Fe_hydrogenase_lsu_C"/>
</dbReference>
<evidence type="ECO:0000313" key="15">
    <source>
        <dbReference type="Proteomes" id="UP000001542"/>
    </source>
</evidence>
<dbReference type="VEuPathDB" id="TrichDB:TVAG_136330"/>
<evidence type="ECO:0000256" key="5">
    <source>
        <dbReference type="ARBA" id="ARBA00022827"/>
    </source>
</evidence>
<dbReference type="SUPFAM" id="SSF54862">
    <property type="entry name" value="4Fe-4S ferredoxins"/>
    <property type="match status" value="1"/>
</dbReference>
<dbReference type="KEGG" id="tva:5465030"/>
<dbReference type="Gene3D" id="3.40.950.10">
    <property type="entry name" value="Fe-only Hydrogenase (Larger Subunit), Chain L, domain 3"/>
    <property type="match status" value="1"/>
</dbReference>
<dbReference type="Gene3D" id="1.20.990.10">
    <property type="entry name" value="NADPH-cytochrome p450 Reductase, Chain A, domain 3"/>
    <property type="match status" value="1"/>
</dbReference>
<dbReference type="SUPFAM" id="SSF54292">
    <property type="entry name" value="2Fe-2S ferredoxin-like"/>
    <property type="match status" value="1"/>
</dbReference>
<keyword evidence="8" id="KW-0411">Iron-sulfur</keyword>
<dbReference type="InterPro" id="IPR017927">
    <property type="entry name" value="FAD-bd_FR_type"/>
</dbReference>
<feature type="domain" description="2Fe-2S ferredoxin-type" evidence="11">
    <location>
        <begin position="1"/>
        <end position="77"/>
    </location>
</feature>
<dbReference type="GO" id="GO:0005829">
    <property type="term" value="C:cytosol"/>
    <property type="evidence" value="ECO:0000318"/>
    <property type="project" value="GO_Central"/>
</dbReference>
<accession>A2DJB5</accession>
<evidence type="ECO:0000259" key="13">
    <source>
        <dbReference type="PROSITE" id="PS51384"/>
    </source>
</evidence>
<comment type="similarity">
    <text evidence="3">Belongs to the NARF family.</text>
</comment>
<dbReference type="Pfam" id="PF13510">
    <property type="entry name" value="Fer2_4"/>
    <property type="match status" value="1"/>
</dbReference>
<dbReference type="SUPFAM" id="SSF52218">
    <property type="entry name" value="Flavoproteins"/>
    <property type="match status" value="1"/>
</dbReference>
<feature type="domain" description="Flavodoxin-like" evidence="10">
    <location>
        <begin position="550"/>
        <end position="686"/>
    </location>
</feature>
<evidence type="ECO:0000256" key="8">
    <source>
        <dbReference type="ARBA" id="ARBA00023014"/>
    </source>
</evidence>
<keyword evidence="8" id="KW-0408">Iron</keyword>
<dbReference type="SMR" id="A2DJB5"/>
<dbReference type="PROSITE" id="PS51085">
    <property type="entry name" value="2FE2S_FER_2"/>
    <property type="match status" value="1"/>
</dbReference>
<proteinExistence type="inferred from homology"/>
<dbReference type="SUPFAM" id="SSF52343">
    <property type="entry name" value="Ferredoxin reductase-like, C-terminal NADP-linked domain"/>
    <property type="match status" value="1"/>
</dbReference>
<dbReference type="EC" id="1.6.2.4" evidence="9"/>
<dbReference type="OMA" id="DICIMEE"/>
<evidence type="ECO:0000256" key="1">
    <source>
        <dbReference type="ARBA" id="ARBA00001917"/>
    </source>
</evidence>
<dbReference type="eggNOG" id="KOG2282">
    <property type="taxonomic scope" value="Eukaryota"/>
</dbReference>
<name>A2DJB5_TRIV3</name>
<dbReference type="VEuPathDB" id="TrichDB:TVAGG3_0543620"/>
<dbReference type="InterPro" id="IPR029039">
    <property type="entry name" value="Flavoprotein-like_sf"/>
</dbReference>
<dbReference type="Gene3D" id="2.40.30.10">
    <property type="entry name" value="Translation factors"/>
    <property type="match status" value="1"/>
</dbReference>
<protein>
    <recommendedName>
        <fullName evidence="9">NADPH--hemoprotein reductase</fullName>
        <ecNumber evidence="9">1.6.2.4</ecNumber>
    </recommendedName>
</protein>
<evidence type="ECO:0000256" key="3">
    <source>
        <dbReference type="ARBA" id="ARBA00006596"/>
    </source>
</evidence>
<dbReference type="PROSITE" id="PS00198">
    <property type="entry name" value="4FE4S_FER_1"/>
    <property type="match status" value="1"/>
</dbReference>
<dbReference type="GO" id="GO:0051536">
    <property type="term" value="F:iron-sulfur cluster binding"/>
    <property type="evidence" value="ECO:0007669"/>
    <property type="project" value="UniProtKB-KW"/>
</dbReference>
<dbReference type="Gene3D" id="3.40.50.80">
    <property type="entry name" value="Nucleotide-binding domain of ferredoxin-NADP reductase (FNR) module"/>
    <property type="match status" value="1"/>
</dbReference>
<dbReference type="InterPro" id="IPR003097">
    <property type="entry name" value="CysJ-like_FAD-binding"/>
</dbReference>
<dbReference type="PANTHER" id="PTHR19384:SF17">
    <property type="entry name" value="NADPH--CYTOCHROME P450 REDUCTASE"/>
    <property type="match status" value="1"/>
</dbReference>
<evidence type="ECO:0000256" key="9">
    <source>
        <dbReference type="ARBA" id="ARBA00023797"/>
    </source>
</evidence>
<comment type="cofactor">
    <cofactor evidence="2">
        <name>FAD</name>
        <dbReference type="ChEBI" id="CHEBI:57692"/>
    </cofactor>
</comment>
<keyword evidence="8" id="KW-0479">Metal-binding</keyword>
<reference evidence="14" key="1">
    <citation type="submission" date="2006-10" db="EMBL/GenBank/DDBJ databases">
        <authorList>
            <person name="Amadeo P."/>
            <person name="Zhao Q."/>
            <person name="Wortman J."/>
            <person name="Fraser-Liggett C."/>
            <person name="Carlton J."/>
        </authorList>
    </citation>
    <scope>NUCLEOTIDE SEQUENCE</scope>
    <source>
        <strain evidence="14">G3</strain>
    </source>
</reference>
<evidence type="ECO:0000256" key="7">
    <source>
        <dbReference type="ARBA" id="ARBA00023002"/>
    </source>
</evidence>
<dbReference type="InParanoid" id="A2DJB5"/>
<comment type="cofactor">
    <cofactor evidence="1">
        <name>FMN</name>
        <dbReference type="ChEBI" id="CHEBI:58210"/>
    </cofactor>
</comment>
<dbReference type="RefSeq" id="XP_001580488.1">
    <property type="nucleotide sequence ID" value="XM_001580438.1"/>
</dbReference>
<dbReference type="PROSITE" id="PS51384">
    <property type="entry name" value="FAD_FR"/>
    <property type="match status" value="1"/>
</dbReference>
<dbReference type="STRING" id="5722.A2DJB5"/>
<dbReference type="GO" id="GO:0003958">
    <property type="term" value="F:NADPH-hemoprotein reductase activity"/>
    <property type="evidence" value="ECO:0000318"/>
    <property type="project" value="GO_Central"/>
</dbReference>
<evidence type="ECO:0000259" key="10">
    <source>
        <dbReference type="PROSITE" id="PS50902"/>
    </source>
</evidence>
<reference evidence="14" key="2">
    <citation type="journal article" date="2007" name="Science">
        <title>Draft genome sequence of the sexually transmitted pathogen Trichomonas vaginalis.</title>
        <authorList>
            <person name="Carlton J.M."/>
            <person name="Hirt R.P."/>
            <person name="Silva J.C."/>
            <person name="Delcher A.L."/>
            <person name="Schatz M."/>
            <person name="Zhao Q."/>
            <person name="Wortman J.R."/>
            <person name="Bidwell S.L."/>
            <person name="Alsmark U.C.M."/>
            <person name="Besteiro S."/>
            <person name="Sicheritz-Ponten T."/>
            <person name="Noel C.J."/>
            <person name="Dacks J.B."/>
            <person name="Foster P.G."/>
            <person name="Simillion C."/>
            <person name="Van de Peer Y."/>
            <person name="Miranda-Saavedra D."/>
            <person name="Barton G.J."/>
            <person name="Westrop G.D."/>
            <person name="Mueller S."/>
            <person name="Dessi D."/>
            <person name="Fiori P.L."/>
            <person name="Ren Q."/>
            <person name="Paulsen I."/>
            <person name="Zhang H."/>
            <person name="Bastida-Corcuera F.D."/>
            <person name="Simoes-Barbosa A."/>
            <person name="Brown M.T."/>
            <person name="Hayes R.D."/>
            <person name="Mukherjee M."/>
            <person name="Okumura C.Y."/>
            <person name="Schneider R."/>
            <person name="Smith A.J."/>
            <person name="Vanacova S."/>
            <person name="Villalvazo M."/>
            <person name="Haas B.J."/>
            <person name="Pertea M."/>
            <person name="Feldblyum T.V."/>
            <person name="Utterback T.R."/>
            <person name="Shu C.L."/>
            <person name="Osoegawa K."/>
            <person name="de Jong P.J."/>
            <person name="Hrdy I."/>
            <person name="Horvathova L."/>
            <person name="Zubacova Z."/>
            <person name="Dolezal P."/>
            <person name="Malik S.B."/>
            <person name="Logsdon J.M. Jr."/>
            <person name="Henze K."/>
            <person name="Gupta A."/>
            <person name="Wang C.C."/>
            <person name="Dunne R.L."/>
            <person name="Upcroft J.A."/>
            <person name="Upcroft P."/>
            <person name="White O."/>
            <person name="Salzberg S.L."/>
            <person name="Tang P."/>
            <person name="Chiu C.-H."/>
            <person name="Lee Y.-S."/>
            <person name="Embley T.M."/>
            <person name="Coombs G.H."/>
            <person name="Mottram J.C."/>
            <person name="Tachezy J."/>
            <person name="Fraser-Liggett C.M."/>
            <person name="Johnson P.J."/>
        </authorList>
    </citation>
    <scope>NUCLEOTIDE SEQUENCE [LARGE SCALE GENOMIC DNA]</scope>
    <source>
        <strain evidence="14">G3</strain>
    </source>
</reference>
<keyword evidence="4" id="KW-0285">Flavoprotein</keyword>
<dbReference type="SUPFAM" id="SSF53920">
    <property type="entry name" value="Fe-only hydrogenase"/>
    <property type="match status" value="1"/>
</dbReference>
<dbReference type="InterPro" id="IPR001041">
    <property type="entry name" value="2Fe-2S_ferredoxin-type"/>
</dbReference>
<keyword evidence="6" id="KW-0521">NADP</keyword>
<keyword evidence="5" id="KW-0274">FAD</keyword>